<dbReference type="InterPro" id="IPR002316">
    <property type="entry name" value="Pro-tRNA-ligase_IIa"/>
</dbReference>
<accession>A0A1G2QWF8</accession>
<dbReference type="CDD" id="cd00779">
    <property type="entry name" value="ProRS_core_prok"/>
    <property type="match status" value="1"/>
</dbReference>
<dbReference type="InterPro" id="IPR002314">
    <property type="entry name" value="aa-tRNA-synt_IIb"/>
</dbReference>
<dbReference type="PANTHER" id="PTHR42753">
    <property type="entry name" value="MITOCHONDRIAL RIBOSOME PROTEIN L39/PROLYL-TRNA LIGASE FAMILY MEMBER"/>
    <property type="match status" value="1"/>
</dbReference>
<keyword evidence="4" id="KW-0547">Nucleotide-binding</keyword>
<dbReference type="STRING" id="1802448.A2672_01445"/>
<dbReference type="InterPro" id="IPR036621">
    <property type="entry name" value="Anticodon-bd_dom_sf"/>
</dbReference>
<proteinExistence type="predicted"/>
<dbReference type="GO" id="GO:0005524">
    <property type="term" value="F:ATP binding"/>
    <property type="evidence" value="ECO:0007669"/>
    <property type="project" value="UniProtKB-KW"/>
</dbReference>
<keyword evidence="7" id="KW-0030">Aminoacyl-tRNA synthetase</keyword>
<evidence type="ECO:0000256" key="2">
    <source>
        <dbReference type="ARBA" id="ARBA00019110"/>
    </source>
</evidence>
<gene>
    <name evidence="11" type="ORF">A2672_01445</name>
</gene>
<dbReference type="GO" id="GO:0004827">
    <property type="term" value="F:proline-tRNA ligase activity"/>
    <property type="evidence" value="ECO:0007669"/>
    <property type="project" value="UniProtKB-EC"/>
</dbReference>
<evidence type="ECO:0000256" key="5">
    <source>
        <dbReference type="ARBA" id="ARBA00022840"/>
    </source>
</evidence>
<dbReference type="Gene3D" id="3.40.50.800">
    <property type="entry name" value="Anticodon-binding domain"/>
    <property type="match status" value="1"/>
</dbReference>
<dbReference type="Pfam" id="PF00587">
    <property type="entry name" value="tRNA-synt_2b"/>
    <property type="match status" value="1"/>
</dbReference>
<evidence type="ECO:0000256" key="7">
    <source>
        <dbReference type="ARBA" id="ARBA00023146"/>
    </source>
</evidence>
<dbReference type="InterPro" id="IPR004154">
    <property type="entry name" value="Anticodon-bd"/>
</dbReference>
<keyword evidence="5" id="KW-0067">ATP-binding</keyword>
<comment type="caution">
    <text evidence="11">The sequence shown here is derived from an EMBL/GenBank/DDBJ whole genome shotgun (WGS) entry which is preliminary data.</text>
</comment>
<evidence type="ECO:0000256" key="3">
    <source>
        <dbReference type="ARBA" id="ARBA00022598"/>
    </source>
</evidence>
<dbReference type="PANTHER" id="PTHR42753:SF2">
    <property type="entry name" value="PROLINE--TRNA LIGASE"/>
    <property type="match status" value="1"/>
</dbReference>
<evidence type="ECO:0000256" key="1">
    <source>
        <dbReference type="ARBA" id="ARBA00012831"/>
    </source>
</evidence>
<reference evidence="11 12" key="1">
    <citation type="journal article" date="2016" name="Nat. Commun.">
        <title>Thousands of microbial genomes shed light on interconnected biogeochemical processes in an aquifer system.</title>
        <authorList>
            <person name="Anantharaman K."/>
            <person name="Brown C.T."/>
            <person name="Hug L.A."/>
            <person name="Sharon I."/>
            <person name="Castelle C.J."/>
            <person name="Probst A.J."/>
            <person name="Thomas B.C."/>
            <person name="Singh A."/>
            <person name="Wilkins M.J."/>
            <person name="Karaoz U."/>
            <person name="Brodie E.L."/>
            <person name="Williams K.H."/>
            <person name="Hubbard S.S."/>
            <person name="Banfield J.F."/>
        </authorList>
    </citation>
    <scope>NUCLEOTIDE SEQUENCE [LARGE SCALE GENOMIC DNA]</scope>
</reference>
<name>A0A1G2QWF8_9BACT</name>
<evidence type="ECO:0000256" key="8">
    <source>
        <dbReference type="ARBA" id="ARBA00029731"/>
    </source>
</evidence>
<dbReference type="EMBL" id="MHTT01000027">
    <property type="protein sequence ID" value="OHA64833.1"/>
    <property type="molecule type" value="Genomic_DNA"/>
</dbReference>
<dbReference type="Pfam" id="PF03129">
    <property type="entry name" value="HGTP_anticodon"/>
    <property type="match status" value="1"/>
</dbReference>
<dbReference type="AlphaFoldDB" id="A0A1G2QWF8"/>
<dbReference type="SUPFAM" id="SSF52954">
    <property type="entry name" value="Class II aaRS ABD-related"/>
    <property type="match status" value="1"/>
</dbReference>
<dbReference type="InterPro" id="IPR044140">
    <property type="entry name" value="ProRS_anticodon_short"/>
</dbReference>
<evidence type="ECO:0000256" key="6">
    <source>
        <dbReference type="ARBA" id="ARBA00022917"/>
    </source>
</evidence>
<evidence type="ECO:0000313" key="12">
    <source>
        <dbReference type="Proteomes" id="UP000178065"/>
    </source>
</evidence>
<dbReference type="InterPro" id="IPR050062">
    <property type="entry name" value="Pro-tRNA_synthetase"/>
</dbReference>
<dbReference type="PRINTS" id="PR01046">
    <property type="entry name" value="TRNASYNTHPRO"/>
</dbReference>
<dbReference type="Proteomes" id="UP000178065">
    <property type="component" value="Unassembled WGS sequence"/>
</dbReference>
<sequence length="411" mass="46661">MRQSELFSKTQKSAPKDETSMNAQLLIRAGFIHKEMAGVYSYLPLGLRVLRNIERIVREEMNALGAIEVFLSSLHPKENWQTTGRWKTMDDLYRLKDRGDREFALAGTHEEVIVPLLKKFVSSYKDLPLAVYQIQNKFRDELRAKSGLLRGREFLMKDLYSFHANKEDMLQYYERAKEAYRNIFFRVGLKAIETEASGGTFCDFSHEYQVATEAGEDEIIYCPGGDFAANVEVRKVKEGKQCDLGHGPLQKAKAIEVGNIFPLKDKFSKAFKLTFKDEKGKEHLVQMGCYGIGLGRLMGTIVEVHHDERGIIWPREVAPFLAHVISLPGGEKAAENAYEELQDAGIEVLFDDRQESPGVKLADADLLGMPFRVVSSEKTTSEDCFEVKKRDKGKAELLRKTDVASFLTKRT</sequence>
<evidence type="ECO:0000256" key="4">
    <source>
        <dbReference type="ARBA" id="ARBA00022741"/>
    </source>
</evidence>
<dbReference type="SUPFAM" id="SSF55681">
    <property type="entry name" value="Class II aaRS and biotin synthetases"/>
    <property type="match status" value="1"/>
</dbReference>
<evidence type="ECO:0000313" key="11">
    <source>
        <dbReference type="EMBL" id="OHA64833.1"/>
    </source>
</evidence>
<comment type="catalytic activity">
    <reaction evidence="9">
        <text>tRNA(Pro) + L-proline + ATP = L-prolyl-tRNA(Pro) + AMP + diphosphate</text>
        <dbReference type="Rhea" id="RHEA:14305"/>
        <dbReference type="Rhea" id="RHEA-COMP:9700"/>
        <dbReference type="Rhea" id="RHEA-COMP:9702"/>
        <dbReference type="ChEBI" id="CHEBI:30616"/>
        <dbReference type="ChEBI" id="CHEBI:33019"/>
        <dbReference type="ChEBI" id="CHEBI:60039"/>
        <dbReference type="ChEBI" id="CHEBI:78442"/>
        <dbReference type="ChEBI" id="CHEBI:78532"/>
        <dbReference type="ChEBI" id="CHEBI:456215"/>
        <dbReference type="EC" id="6.1.1.15"/>
    </reaction>
</comment>
<protein>
    <recommendedName>
        <fullName evidence="2">Proline--tRNA ligase</fullName>
        <ecNumber evidence="1">6.1.1.15</ecNumber>
    </recommendedName>
    <alternativeName>
        <fullName evidence="8">Prolyl-tRNA synthetase</fullName>
    </alternativeName>
</protein>
<organism evidence="11 12">
    <name type="scientific">Candidatus Wildermuthbacteria bacterium RIFCSPHIGHO2_01_FULL_49_22b</name>
    <dbReference type="NCBI Taxonomy" id="1802448"/>
    <lineage>
        <taxon>Bacteria</taxon>
        <taxon>Candidatus Wildermuthiibacteriota</taxon>
    </lineage>
</organism>
<dbReference type="PROSITE" id="PS50862">
    <property type="entry name" value="AA_TRNA_LIGASE_II"/>
    <property type="match status" value="1"/>
</dbReference>
<dbReference type="InterPro" id="IPR006195">
    <property type="entry name" value="aa-tRNA-synth_II"/>
</dbReference>
<dbReference type="CDD" id="cd00861">
    <property type="entry name" value="ProRS_anticodon_short"/>
    <property type="match status" value="1"/>
</dbReference>
<dbReference type="GO" id="GO:0005829">
    <property type="term" value="C:cytosol"/>
    <property type="evidence" value="ECO:0007669"/>
    <property type="project" value="TreeGrafter"/>
</dbReference>
<dbReference type="InterPro" id="IPR045864">
    <property type="entry name" value="aa-tRNA-synth_II/BPL/LPL"/>
</dbReference>
<dbReference type="Gene3D" id="3.30.930.10">
    <property type="entry name" value="Bira Bifunctional Protein, Domain 2"/>
    <property type="match status" value="1"/>
</dbReference>
<dbReference type="EC" id="6.1.1.15" evidence="1"/>
<feature type="domain" description="Aminoacyl-transfer RNA synthetases class-II family profile" evidence="10">
    <location>
        <begin position="38"/>
        <end position="314"/>
    </location>
</feature>
<dbReference type="InterPro" id="IPR033730">
    <property type="entry name" value="ProRS_core_prok"/>
</dbReference>
<dbReference type="GO" id="GO:0006433">
    <property type="term" value="P:prolyl-tRNA aminoacylation"/>
    <property type="evidence" value="ECO:0007669"/>
    <property type="project" value="InterPro"/>
</dbReference>
<keyword evidence="6" id="KW-0648">Protein biosynthesis</keyword>
<evidence type="ECO:0000256" key="9">
    <source>
        <dbReference type="ARBA" id="ARBA00047671"/>
    </source>
</evidence>
<keyword evidence="3" id="KW-0436">Ligase</keyword>
<evidence type="ECO:0000259" key="10">
    <source>
        <dbReference type="PROSITE" id="PS50862"/>
    </source>
</evidence>